<reference evidence="2 3" key="1">
    <citation type="submission" date="2016-11" db="EMBL/GenBank/DDBJ databases">
        <authorList>
            <person name="Jaros S."/>
            <person name="Januszkiewicz K."/>
            <person name="Wedrychowicz H."/>
        </authorList>
    </citation>
    <scope>NUCLEOTIDE SEQUENCE [LARGE SCALE GENOMIC DNA]</scope>
    <source>
        <strain evidence="2 3">DSM 27406</strain>
    </source>
</reference>
<organism evidence="2 3">
    <name type="scientific">Chitinophaga jiangningensis</name>
    <dbReference type="NCBI Taxonomy" id="1419482"/>
    <lineage>
        <taxon>Bacteria</taxon>
        <taxon>Pseudomonadati</taxon>
        <taxon>Bacteroidota</taxon>
        <taxon>Chitinophagia</taxon>
        <taxon>Chitinophagales</taxon>
        <taxon>Chitinophagaceae</taxon>
        <taxon>Chitinophaga</taxon>
    </lineage>
</organism>
<dbReference type="OrthoDB" id="880459at2"/>
<keyword evidence="3" id="KW-1185">Reference proteome</keyword>
<dbReference type="STRING" id="1419482.SAMN05444266_101651"/>
<dbReference type="AlphaFoldDB" id="A0A1M6WJ93"/>
<dbReference type="RefSeq" id="WP_073077966.1">
    <property type="nucleotide sequence ID" value="NZ_FRBL01000001.1"/>
</dbReference>
<accession>A0A1M6WJ93</accession>
<name>A0A1M6WJ93_9BACT</name>
<evidence type="ECO:0000313" key="3">
    <source>
        <dbReference type="Proteomes" id="UP000184420"/>
    </source>
</evidence>
<evidence type="ECO:0000256" key="1">
    <source>
        <dbReference type="SAM" id="SignalP"/>
    </source>
</evidence>
<dbReference type="PROSITE" id="PS51257">
    <property type="entry name" value="PROKAR_LIPOPROTEIN"/>
    <property type="match status" value="1"/>
</dbReference>
<sequence length="130" mass="13658">MKKCALIAVLFGILSCGNSKDDPQPNSTEVIYEVSTNAGTPFDYVGYADLDATSATGLIEWKVTGTGTFEKHAHIKKGGGAILQAQHATSNKWVLRIKSATGSVLAENATITLNPGTPSSYTATCQVIIP</sequence>
<feature type="chain" id="PRO_5009922090" evidence="1">
    <location>
        <begin position="22"/>
        <end position="130"/>
    </location>
</feature>
<proteinExistence type="predicted"/>
<protein>
    <submittedName>
        <fullName evidence="2">Uncharacterized protein</fullName>
    </submittedName>
</protein>
<dbReference type="EMBL" id="FRBL01000001">
    <property type="protein sequence ID" value="SHK93863.1"/>
    <property type="molecule type" value="Genomic_DNA"/>
</dbReference>
<evidence type="ECO:0000313" key="2">
    <source>
        <dbReference type="EMBL" id="SHK93863.1"/>
    </source>
</evidence>
<gene>
    <name evidence="2" type="ORF">SAMN05444266_101651</name>
</gene>
<feature type="signal peptide" evidence="1">
    <location>
        <begin position="1"/>
        <end position="21"/>
    </location>
</feature>
<keyword evidence="1" id="KW-0732">Signal</keyword>
<dbReference type="Proteomes" id="UP000184420">
    <property type="component" value="Unassembled WGS sequence"/>
</dbReference>